<name>A0A7D9JZ43_PARCT</name>
<keyword evidence="5" id="KW-1185">Reference proteome</keyword>
<feature type="compositionally biased region" description="Basic and acidic residues" evidence="3">
    <location>
        <begin position="264"/>
        <end position="273"/>
    </location>
</feature>
<evidence type="ECO:0000256" key="3">
    <source>
        <dbReference type="SAM" id="MobiDB-lite"/>
    </source>
</evidence>
<dbReference type="EMBL" id="CACRXK020024647">
    <property type="protein sequence ID" value="CAB4038832.1"/>
    <property type="molecule type" value="Genomic_DNA"/>
</dbReference>
<comment type="caution">
    <text evidence="4">The sequence shown here is derived from an EMBL/GenBank/DDBJ whole genome shotgun (WGS) entry which is preliminary data.</text>
</comment>
<accession>A0A7D9JZ43</accession>
<dbReference type="OrthoDB" id="5982949at2759"/>
<dbReference type="Pfam" id="PF12796">
    <property type="entry name" value="Ank_2"/>
    <property type="match status" value="1"/>
</dbReference>
<dbReference type="InterPro" id="IPR036770">
    <property type="entry name" value="Ankyrin_rpt-contain_sf"/>
</dbReference>
<dbReference type="PROSITE" id="PS50297">
    <property type="entry name" value="ANK_REP_REGION"/>
    <property type="match status" value="2"/>
</dbReference>
<evidence type="ECO:0000313" key="5">
    <source>
        <dbReference type="Proteomes" id="UP001152795"/>
    </source>
</evidence>
<dbReference type="PANTHER" id="PTHR24198:SF165">
    <property type="entry name" value="ANKYRIN REPEAT-CONTAINING PROTEIN-RELATED"/>
    <property type="match status" value="1"/>
</dbReference>
<evidence type="ECO:0000256" key="1">
    <source>
        <dbReference type="ARBA" id="ARBA00022737"/>
    </source>
</evidence>
<keyword evidence="1" id="KW-0677">Repeat</keyword>
<organism evidence="4 5">
    <name type="scientific">Paramuricea clavata</name>
    <name type="common">Red gorgonian</name>
    <name type="synonym">Violescent sea-whip</name>
    <dbReference type="NCBI Taxonomy" id="317549"/>
    <lineage>
        <taxon>Eukaryota</taxon>
        <taxon>Metazoa</taxon>
        <taxon>Cnidaria</taxon>
        <taxon>Anthozoa</taxon>
        <taxon>Octocorallia</taxon>
        <taxon>Malacalcyonacea</taxon>
        <taxon>Plexauridae</taxon>
        <taxon>Paramuricea</taxon>
    </lineage>
</organism>
<dbReference type="Gene3D" id="1.25.40.20">
    <property type="entry name" value="Ankyrin repeat-containing domain"/>
    <property type="match status" value="1"/>
</dbReference>
<evidence type="ECO:0000313" key="4">
    <source>
        <dbReference type="EMBL" id="CAB4038832.1"/>
    </source>
</evidence>
<gene>
    <name evidence="4" type="ORF">PACLA_8A065438</name>
</gene>
<dbReference type="AlphaFoldDB" id="A0A7D9JZ43"/>
<protein>
    <submittedName>
        <fullName evidence="4">Ankyrin-3-like isoform X2</fullName>
    </submittedName>
</protein>
<evidence type="ECO:0000256" key="2">
    <source>
        <dbReference type="ARBA" id="ARBA00023043"/>
    </source>
</evidence>
<dbReference type="PROSITE" id="PS50088">
    <property type="entry name" value="ANK_REPEAT"/>
    <property type="match status" value="2"/>
</dbReference>
<sequence length="273" mass="29814">MSTYLLLLEAVRSEDLGFLQDFVKENYNEININDGDDDGVTAVHIAAGLEKNIMLEYLLNHGSAIDSQTQEGLTPLHVAAMWGRSEQVATLLNHKADCSIVDSNGYNAVMHAVNSQEDGSQTCVDLILSHQENRNGYSKENFEELLTELSSGLSSPGQVSSADSNSPTFSYSTITRLASLTNVECSEYGTMHGYGSDILTECSTSDDLSTEEQKDVDEVTDDDTCIYETADEEIEEDLKKGNQNHGSLGRMEYGRANKGNIQGVKEKGIEMGS</sequence>
<keyword evidence="2" id="KW-0040">ANK repeat</keyword>
<dbReference type="SMART" id="SM00248">
    <property type="entry name" value="ANK"/>
    <property type="match status" value="3"/>
</dbReference>
<dbReference type="Proteomes" id="UP001152795">
    <property type="component" value="Unassembled WGS sequence"/>
</dbReference>
<dbReference type="PANTHER" id="PTHR24198">
    <property type="entry name" value="ANKYRIN REPEAT AND PROTEIN KINASE DOMAIN-CONTAINING PROTEIN"/>
    <property type="match status" value="1"/>
</dbReference>
<reference evidence="4" key="1">
    <citation type="submission" date="2020-04" db="EMBL/GenBank/DDBJ databases">
        <authorList>
            <person name="Alioto T."/>
            <person name="Alioto T."/>
            <person name="Gomez Garrido J."/>
        </authorList>
    </citation>
    <scope>NUCLEOTIDE SEQUENCE</scope>
    <source>
        <strain evidence="4">A484AB</strain>
    </source>
</reference>
<dbReference type="InterPro" id="IPR002110">
    <property type="entry name" value="Ankyrin_rpt"/>
</dbReference>
<feature type="non-terminal residue" evidence="4">
    <location>
        <position position="1"/>
    </location>
</feature>
<feature type="region of interest" description="Disordered" evidence="3">
    <location>
        <begin position="235"/>
        <end position="273"/>
    </location>
</feature>
<dbReference type="SUPFAM" id="SSF48403">
    <property type="entry name" value="Ankyrin repeat"/>
    <property type="match status" value="1"/>
</dbReference>
<proteinExistence type="predicted"/>